<keyword evidence="3" id="KW-0597">Phosphoprotein</keyword>
<dbReference type="EMBL" id="QRDZ01000020">
    <property type="protein sequence ID" value="RED65352.1"/>
    <property type="molecule type" value="Genomic_DNA"/>
</dbReference>
<comment type="subcellular location">
    <subcellularLocation>
        <location evidence="1">Cell membrane</location>
        <topology evidence="1">Multi-pass membrane protein</topology>
    </subcellularLocation>
</comment>
<dbReference type="GO" id="GO:0000155">
    <property type="term" value="F:phosphorelay sensor kinase activity"/>
    <property type="evidence" value="ECO:0007669"/>
    <property type="project" value="InterPro"/>
</dbReference>
<feature type="domain" description="HAMP" evidence="8">
    <location>
        <begin position="324"/>
        <end position="376"/>
    </location>
</feature>
<dbReference type="OrthoDB" id="9776552at2"/>
<dbReference type="Pfam" id="PF02518">
    <property type="entry name" value="HATPase_c"/>
    <property type="match status" value="1"/>
</dbReference>
<dbReference type="InterPro" id="IPR036890">
    <property type="entry name" value="HATPase_C_sf"/>
</dbReference>
<name>A0A3D9IUD8_9BACL</name>
<keyword evidence="10" id="KW-1185">Reference proteome</keyword>
<dbReference type="Pfam" id="PF06580">
    <property type="entry name" value="His_kinase"/>
    <property type="match status" value="1"/>
</dbReference>
<proteinExistence type="predicted"/>
<sequence length="586" mass="66459">MKTLNNIKLRNKLLICYGSLMIFAVSLVGFLTYHKIQSYIYDQSSKSYSQTLDQIVMNIEYKMNTHQELMRPYINNSKFVSALVTSYQSPADYSYQYLDTLRSIFELETRYPAIKNIIIYKDNDTLPDIGTYPDNPGVSDAGHTVIDIDFAKQTAWYKRYFANLEEGDLVGLISLSNTTIWTMNENRTLISIIKPMIYNHDKLAGIAEMQLKVDSILRGHMFGEESPKELFYILDDEGKVQFVSNPEMAPIAAEDDLAGSLVMRSSQPATLALDRTDALSGWKYVLEVPLDSLMLSAQSIRSFTIAILVGSIVISILLALAIARVLTRRISLLARHMERQEDLTLEIGPSVDGRDEIGMLTRSYNRMIKRILELIDQLRTSQQLQKESEIKSLQAQINPHFLYNTLATINWMAADNECQKISVMVDNLATFYRLSLNMGKPFLRISEEVKHIQAYLEIQKVRMEDKINISYEIADNIMHFSTLKLILQPFVENAILHGAEHNVGTTHIIIKGGLSSDESSVVFEIIDDGVGMKAPVHNQYVNHGGYGIHNVHEKIQLQYGHRYGVRLFSEPGEGTRVVIQIPAIAQ</sequence>
<dbReference type="InterPro" id="IPR050640">
    <property type="entry name" value="Bact_2-comp_sensor_kinase"/>
</dbReference>
<evidence type="ECO:0000256" key="6">
    <source>
        <dbReference type="ARBA" id="ARBA00023136"/>
    </source>
</evidence>
<comment type="caution">
    <text evidence="9">The sequence shown here is derived from an EMBL/GenBank/DDBJ whole genome shotgun (WGS) entry which is preliminary data.</text>
</comment>
<evidence type="ECO:0000256" key="7">
    <source>
        <dbReference type="SAM" id="Phobius"/>
    </source>
</evidence>
<dbReference type="AlphaFoldDB" id="A0A3D9IUD8"/>
<dbReference type="PANTHER" id="PTHR34220">
    <property type="entry name" value="SENSOR HISTIDINE KINASE YPDA"/>
    <property type="match status" value="1"/>
</dbReference>
<dbReference type="GO" id="GO:0005886">
    <property type="term" value="C:plasma membrane"/>
    <property type="evidence" value="ECO:0007669"/>
    <property type="project" value="UniProtKB-SubCell"/>
</dbReference>
<evidence type="ECO:0000313" key="10">
    <source>
        <dbReference type="Proteomes" id="UP000256977"/>
    </source>
</evidence>
<feature type="transmembrane region" description="Helical" evidence="7">
    <location>
        <begin position="12"/>
        <end position="33"/>
    </location>
</feature>
<evidence type="ECO:0000256" key="4">
    <source>
        <dbReference type="ARBA" id="ARBA00022679"/>
    </source>
</evidence>
<dbReference type="SMART" id="SM00304">
    <property type="entry name" value="HAMP"/>
    <property type="match status" value="1"/>
</dbReference>
<dbReference type="InterPro" id="IPR010559">
    <property type="entry name" value="Sig_transdc_His_kin_internal"/>
</dbReference>
<accession>A0A3D9IUD8</accession>
<dbReference type="Gene3D" id="3.30.565.10">
    <property type="entry name" value="Histidine kinase-like ATPase, C-terminal domain"/>
    <property type="match status" value="1"/>
</dbReference>
<keyword evidence="2" id="KW-1003">Cell membrane</keyword>
<dbReference type="PROSITE" id="PS50885">
    <property type="entry name" value="HAMP"/>
    <property type="match status" value="1"/>
</dbReference>
<dbReference type="InterPro" id="IPR003594">
    <property type="entry name" value="HATPase_dom"/>
</dbReference>
<dbReference type="PANTHER" id="PTHR34220:SF7">
    <property type="entry name" value="SENSOR HISTIDINE KINASE YPDA"/>
    <property type="match status" value="1"/>
</dbReference>
<keyword evidence="5 9" id="KW-0418">Kinase</keyword>
<dbReference type="SUPFAM" id="SSF55874">
    <property type="entry name" value="ATPase domain of HSP90 chaperone/DNA topoisomerase II/histidine kinase"/>
    <property type="match status" value="1"/>
</dbReference>
<evidence type="ECO:0000313" key="9">
    <source>
        <dbReference type="EMBL" id="RED65352.1"/>
    </source>
</evidence>
<evidence type="ECO:0000256" key="5">
    <source>
        <dbReference type="ARBA" id="ARBA00022777"/>
    </source>
</evidence>
<keyword evidence="7" id="KW-1133">Transmembrane helix</keyword>
<keyword evidence="7" id="KW-0812">Transmembrane</keyword>
<evidence type="ECO:0000256" key="1">
    <source>
        <dbReference type="ARBA" id="ARBA00004651"/>
    </source>
</evidence>
<dbReference type="Gene3D" id="6.10.340.10">
    <property type="match status" value="1"/>
</dbReference>
<evidence type="ECO:0000256" key="3">
    <source>
        <dbReference type="ARBA" id="ARBA00022553"/>
    </source>
</evidence>
<dbReference type="RefSeq" id="WP_116063016.1">
    <property type="nucleotide sequence ID" value="NZ_QRDZ01000020.1"/>
</dbReference>
<reference evidence="9 10" key="1">
    <citation type="submission" date="2018-07" db="EMBL/GenBank/DDBJ databases">
        <title>Genomic Encyclopedia of Type Strains, Phase III (KMG-III): the genomes of soil and plant-associated and newly described type strains.</title>
        <authorList>
            <person name="Whitman W."/>
        </authorList>
    </citation>
    <scope>NUCLEOTIDE SEQUENCE [LARGE SCALE GENOMIC DNA]</scope>
    <source>
        <strain evidence="9 10">CECT 7287</strain>
    </source>
</reference>
<dbReference type="CDD" id="cd06225">
    <property type="entry name" value="HAMP"/>
    <property type="match status" value="1"/>
</dbReference>
<evidence type="ECO:0000259" key="8">
    <source>
        <dbReference type="PROSITE" id="PS50885"/>
    </source>
</evidence>
<dbReference type="Proteomes" id="UP000256977">
    <property type="component" value="Unassembled WGS sequence"/>
</dbReference>
<keyword evidence="4" id="KW-0808">Transferase</keyword>
<keyword evidence="6 7" id="KW-0472">Membrane</keyword>
<gene>
    <name evidence="9" type="ORF">DFP98_120102</name>
</gene>
<organism evidence="9 10">
    <name type="scientific">Cohnella phaseoli</name>
    <dbReference type="NCBI Taxonomy" id="456490"/>
    <lineage>
        <taxon>Bacteria</taxon>
        <taxon>Bacillati</taxon>
        <taxon>Bacillota</taxon>
        <taxon>Bacilli</taxon>
        <taxon>Bacillales</taxon>
        <taxon>Paenibacillaceae</taxon>
        <taxon>Cohnella</taxon>
    </lineage>
</organism>
<protein>
    <submittedName>
        <fullName evidence="9">Two-component system sensor histidine kinase YesM</fullName>
    </submittedName>
</protein>
<feature type="transmembrane region" description="Helical" evidence="7">
    <location>
        <begin position="303"/>
        <end position="327"/>
    </location>
</feature>
<evidence type="ECO:0000256" key="2">
    <source>
        <dbReference type="ARBA" id="ARBA00022475"/>
    </source>
</evidence>
<dbReference type="InterPro" id="IPR003660">
    <property type="entry name" value="HAMP_dom"/>
</dbReference>
<dbReference type="Pfam" id="PF00672">
    <property type="entry name" value="HAMP"/>
    <property type="match status" value="1"/>
</dbReference>
<dbReference type="SUPFAM" id="SSF158472">
    <property type="entry name" value="HAMP domain-like"/>
    <property type="match status" value="1"/>
</dbReference>